<name>A0ABX2P5Q8_9PROT</name>
<dbReference type="Proteomes" id="UP001516351">
    <property type="component" value="Unassembled WGS sequence"/>
</dbReference>
<evidence type="ECO:0000313" key="2">
    <source>
        <dbReference type="Proteomes" id="UP001516351"/>
    </source>
</evidence>
<dbReference type="EMBL" id="JABXXV010000005">
    <property type="protein sequence ID" value="NVN47276.1"/>
    <property type="molecule type" value="Genomic_DNA"/>
</dbReference>
<gene>
    <name evidence="1" type="ORF">HW542_10700</name>
</gene>
<dbReference type="RefSeq" id="WP_267312175.1">
    <property type="nucleotide sequence ID" value="NZ_JABXXV010000005.1"/>
</dbReference>
<protein>
    <recommendedName>
        <fullName evidence="3">Tetratricopeptide repeat protein</fullName>
    </recommendedName>
</protein>
<organism evidence="1 2">
    <name type="scientific">Asaia spathodeae</name>
    <dbReference type="NCBI Taxonomy" id="657016"/>
    <lineage>
        <taxon>Bacteria</taxon>
        <taxon>Pseudomonadati</taxon>
        <taxon>Pseudomonadota</taxon>
        <taxon>Alphaproteobacteria</taxon>
        <taxon>Acetobacterales</taxon>
        <taxon>Acetobacteraceae</taxon>
        <taxon>Asaia</taxon>
    </lineage>
</organism>
<proteinExistence type="predicted"/>
<reference evidence="1 2" key="1">
    <citation type="submission" date="2020-06" db="EMBL/GenBank/DDBJ databases">
        <title>Synonyms of Asaia species.</title>
        <authorList>
            <person name="Sombolestani A."/>
        </authorList>
    </citation>
    <scope>NUCLEOTIDE SEQUENCE [LARGE SCALE GENOMIC DNA]</scope>
    <source>
        <strain evidence="1 2">LMG 27047</strain>
    </source>
</reference>
<evidence type="ECO:0000313" key="1">
    <source>
        <dbReference type="EMBL" id="NVN47276.1"/>
    </source>
</evidence>
<accession>A0ABX2P5Q8</accession>
<comment type="caution">
    <text evidence="1">The sequence shown here is derived from an EMBL/GenBank/DDBJ whole genome shotgun (WGS) entry which is preliminary data.</text>
</comment>
<evidence type="ECO:0008006" key="3">
    <source>
        <dbReference type="Google" id="ProtNLM"/>
    </source>
</evidence>
<sequence length="735" mass="79979">MSGQVDHILLPIPPQIGIAAFESGDRFIIVVDNAFPMETQAIHGTGFFSSLTVSLLPDATLIQLRRPDTRRLYLSQRSEGWVLSDKQPSSASTQDNHVINPLPVTDGILYPMRRSGRVLTIADPASGDRLLVGTSLLDEGGILAMRRAEGYDVWPTLEGVVIAARDPDISLIAVPSGLLLNRDGQKFEDDGQAVYANDVDLKWLDLQNFPDQILLKRYHERLLKAADSQPADRFAARLDLARAAISMGAFKEARGILAVALRDDPEEIGRPEVRFLAAATELLTGSPANASALNGPWPEQQRRALQLWRALYLEATDQSDTRSLHRLALDMNRLRAYPQNLRDVLLPIAAEAIARHGAPGDFAVLDTLPDQPAFRLAKAIAAERQGQKDRAYTAFAALAADRNISVAEKATEEKIALDHERGTLTTEQQVKAFDGLILDARLAGREKQLRLRQAEAYARDKQWQKVAEIIDLGVPQSDPSHYSTLRHALLLQALTGIAGEDSLAQSKTQQLHNAALLKAHIPALPPGEERAALLAAYGESMLALGLSDEATSALSQAIPSLVTPETRAAAGASLAQATLANQKPSDALAALNETESPNLPEPLQTRRNILKARIVIATGDRAKGLDMLRTIPGKDARLLSAQSHESQGEWQSATTELRSLAKEEIPAEGSLTKDQQDLALRLASDASRAGDNASSRWISERIGTRTLDESHARLFAVLRESPANDKSLHEDETSP</sequence>
<keyword evidence="2" id="KW-1185">Reference proteome</keyword>